<protein>
    <recommendedName>
        <fullName evidence="2">Glycosyltransferase subfamily 4-like N-terminal domain-containing protein</fullName>
    </recommendedName>
</protein>
<name>A0A382BHU1_9ZZZZ</name>
<evidence type="ECO:0008006" key="2">
    <source>
        <dbReference type="Google" id="ProtNLM"/>
    </source>
</evidence>
<sequence length="234" mass="26902">MKICFVVSEIGFFLSHRYALAKEISSKHHVVLITDTSKATPGNFFKLEDAGIEIIPLKKRSNSASLSEYLRYVLELKKKINICSPEYVFFTTIELSMFGALIHNLISVKKTFFLITGFGPFFLLNDLKTRLFRAINKLAYLFLIFNKNYKFIFQNQDDMNIFISKNISHKSNSILIRGSGINTKEFPFIERGEKKELTFLFAARLVKSKGFNEFLEAGKILMTKYPETKFVVAG</sequence>
<dbReference type="EMBL" id="UINC01029881">
    <property type="protein sequence ID" value="SVB13365.1"/>
    <property type="molecule type" value="Genomic_DNA"/>
</dbReference>
<reference evidence="1" key="1">
    <citation type="submission" date="2018-05" db="EMBL/GenBank/DDBJ databases">
        <authorList>
            <person name="Lanie J.A."/>
            <person name="Ng W.-L."/>
            <person name="Kazmierczak K.M."/>
            <person name="Andrzejewski T.M."/>
            <person name="Davidsen T.M."/>
            <person name="Wayne K.J."/>
            <person name="Tettelin H."/>
            <person name="Glass J.I."/>
            <person name="Rusch D."/>
            <person name="Podicherti R."/>
            <person name="Tsui H.-C.T."/>
            <person name="Winkler M.E."/>
        </authorList>
    </citation>
    <scope>NUCLEOTIDE SEQUENCE</scope>
</reference>
<proteinExistence type="predicted"/>
<dbReference type="Gene3D" id="3.40.50.2000">
    <property type="entry name" value="Glycogen Phosphorylase B"/>
    <property type="match status" value="2"/>
</dbReference>
<gene>
    <name evidence="1" type="ORF">METZ01_LOCUS166219</name>
</gene>
<feature type="non-terminal residue" evidence="1">
    <location>
        <position position="234"/>
    </location>
</feature>
<dbReference type="SUPFAM" id="SSF53756">
    <property type="entry name" value="UDP-Glycosyltransferase/glycogen phosphorylase"/>
    <property type="match status" value="1"/>
</dbReference>
<organism evidence="1">
    <name type="scientific">marine metagenome</name>
    <dbReference type="NCBI Taxonomy" id="408172"/>
    <lineage>
        <taxon>unclassified sequences</taxon>
        <taxon>metagenomes</taxon>
        <taxon>ecological metagenomes</taxon>
    </lineage>
</organism>
<dbReference type="AlphaFoldDB" id="A0A382BHU1"/>
<accession>A0A382BHU1</accession>
<evidence type="ECO:0000313" key="1">
    <source>
        <dbReference type="EMBL" id="SVB13365.1"/>
    </source>
</evidence>